<evidence type="ECO:0000256" key="5">
    <source>
        <dbReference type="ARBA" id="ARBA00023072"/>
    </source>
</evidence>
<evidence type="ECO:0000313" key="10">
    <source>
        <dbReference type="EMBL" id="CAB1427717.1"/>
    </source>
</evidence>
<comment type="similarity">
    <text evidence="2 7">Belongs to the calycin superfamily. Fatty-acid binding protein (FABP) family.</text>
</comment>
<keyword evidence="5" id="KW-0683">Retinol-binding</keyword>
<evidence type="ECO:0000256" key="8">
    <source>
        <dbReference type="SAM" id="MobiDB-lite"/>
    </source>
</evidence>
<dbReference type="Proteomes" id="UP001153269">
    <property type="component" value="Unassembled WGS sequence"/>
</dbReference>
<evidence type="ECO:0000256" key="6">
    <source>
        <dbReference type="ARBA" id="ARBA00030108"/>
    </source>
</evidence>
<comment type="function">
    <text evidence="1">Cytosolic CRABPs may regulate the access of retinoic acid to the nuclear retinoic acid receptors.</text>
</comment>
<dbReference type="SUPFAM" id="SSF50814">
    <property type="entry name" value="Lipocalins"/>
    <property type="match status" value="1"/>
</dbReference>
<feature type="domain" description="Cytosolic fatty-acid binding proteins" evidence="9">
    <location>
        <begin position="231"/>
        <end position="248"/>
    </location>
</feature>
<dbReference type="InterPro" id="IPR031259">
    <property type="entry name" value="ILBP"/>
</dbReference>
<dbReference type="GO" id="GO:0016918">
    <property type="term" value="F:retinal binding"/>
    <property type="evidence" value="ECO:0007669"/>
    <property type="project" value="UniProtKB-KW"/>
</dbReference>
<sequence>MVVAHPGLQFPLIQQPCRKAKRRGHVAQVVRQKDAAKFIVSMRLDPGNKLSEALCQYETLAATMGSASNYTVDRHQHKGAERGPPPFSHTPKNESVCCWRKEPLCGCQREFMFIRWAPRLLDGTCMYTEEPRDLSKRNRNAMHVYNNAPSPWLLQGRGAVVVAAPPAAAPPTASHHLPSADVSAALCSIAPAVHAEPVAVATAAALAADLEEADQAHLSLNSSIMVDQFVGTWTLSTSENFDDYMKAIGVGFATRQMGNMVKPNLVISVEAGVVSMKSESTFKNTEIKFKLDEEFDETTADGRQTKTTFSFDNGKLVQKQTWDGKTTTLEREIQDGKLAAKCIMEDVVALRTYEKV</sequence>
<keyword evidence="7" id="KW-0813">Transport</keyword>
<dbReference type="GO" id="GO:0019841">
    <property type="term" value="F:retinol binding"/>
    <property type="evidence" value="ECO:0007669"/>
    <property type="project" value="UniProtKB-KW"/>
</dbReference>
<dbReference type="InterPro" id="IPR012674">
    <property type="entry name" value="Calycin"/>
</dbReference>
<dbReference type="Pfam" id="PF00061">
    <property type="entry name" value="Lipocalin"/>
    <property type="match status" value="1"/>
</dbReference>
<dbReference type="EMBL" id="CADEAL010000990">
    <property type="protein sequence ID" value="CAB1427717.1"/>
    <property type="molecule type" value="Genomic_DNA"/>
</dbReference>
<proteinExistence type="inferred from homology"/>
<comment type="caution">
    <text evidence="10">The sequence shown here is derived from an EMBL/GenBank/DDBJ whole genome shotgun (WGS) entry which is preliminary data.</text>
</comment>
<dbReference type="Gene3D" id="2.40.128.20">
    <property type="match status" value="1"/>
</dbReference>
<dbReference type="PROSITE" id="PS00214">
    <property type="entry name" value="FABP"/>
    <property type="match status" value="1"/>
</dbReference>
<evidence type="ECO:0000256" key="7">
    <source>
        <dbReference type="RuleBase" id="RU003696"/>
    </source>
</evidence>
<dbReference type="AlphaFoldDB" id="A0A9N7UBS1"/>
<evidence type="ECO:0000313" key="11">
    <source>
        <dbReference type="Proteomes" id="UP001153269"/>
    </source>
</evidence>
<keyword evidence="4" id="KW-0845">Vitamin A</keyword>
<evidence type="ECO:0000256" key="3">
    <source>
        <dbReference type="ARBA" id="ARBA00013592"/>
    </source>
</evidence>
<name>A0A9N7UBS1_PLEPL</name>
<evidence type="ECO:0000256" key="1">
    <source>
        <dbReference type="ARBA" id="ARBA00003699"/>
    </source>
</evidence>
<evidence type="ECO:0000256" key="2">
    <source>
        <dbReference type="ARBA" id="ARBA00008390"/>
    </source>
</evidence>
<dbReference type="CDD" id="cd19616">
    <property type="entry name" value="FABP11"/>
    <property type="match status" value="1"/>
</dbReference>
<keyword evidence="11" id="KW-1185">Reference proteome</keyword>
<dbReference type="PRINTS" id="PR00178">
    <property type="entry name" value="FATTYACIDBP"/>
</dbReference>
<organism evidence="10 11">
    <name type="scientific">Pleuronectes platessa</name>
    <name type="common">European plaice</name>
    <dbReference type="NCBI Taxonomy" id="8262"/>
    <lineage>
        <taxon>Eukaryota</taxon>
        <taxon>Metazoa</taxon>
        <taxon>Chordata</taxon>
        <taxon>Craniata</taxon>
        <taxon>Vertebrata</taxon>
        <taxon>Euteleostomi</taxon>
        <taxon>Actinopterygii</taxon>
        <taxon>Neopterygii</taxon>
        <taxon>Teleostei</taxon>
        <taxon>Neoteleostei</taxon>
        <taxon>Acanthomorphata</taxon>
        <taxon>Carangaria</taxon>
        <taxon>Pleuronectiformes</taxon>
        <taxon>Pleuronectoidei</taxon>
        <taxon>Pleuronectidae</taxon>
        <taxon>Pleuronectes</taxon>
    </lineage>
</organism>
<gene>
    <name evidence="10" type="ORF">PLEPLA_LOCUS15659</name>
</gene>
<evidence type="ECO:0000259" key="9">
    <source>
        <dbReference type="PROSITE" id="PS00214"/>
    </source>
</evidence>
<dbReference type="PANTHER" id="PTHR11955">
    <property type="entry name" value="FATTY ACID BINDING PROTEIN"/>
    <property type="match status" value="1"/>
</dbReference>
<evidence type="ECO:0000256" key="4">
    <source>
        <dbReference type="ARBA" id="ARBA00022893"/>
    </source>
</evidence>
<accession>A0A9N7UBS1</accession>
<dbReference type="InterPro" id="IPR000463">
    <property type="entry name" value="Fatty_acid-bd"/>
</dbReference>
<dbReference type="FunFam" id="2.40.128.20:FF:000001">
    <property type="entry name" value="Fatty acid-binding protein, adipocyte"/>
    <property type="match status" value="1"/>
</dbReference>
<reference evidence="10" key="1">
    <citation type="submission" date="2020-03" db="EMBL/GenBank/DDBJ databases">
        <authorList>
            <person name="Weist P."/>
        </authorList>
    </citation>
    <scope>NUCLEOTIDE SEQUENCE</scope>
</reference>
<protein>
    <recommendedName>
        <fullName evidence="3">Cellular retinoic acid-binding protein 1</fullName>
    </recommendedName>
    <alternativeName>
        <fullName evidence="6">Cellular retinoic acid-binding protein I</fullName>
    </alternativeName>
</protein>
<feature type="region of interest" description="Disordered" evidence="8">
    <location>
        <begin position="72"/>
        <end position="92"/>
    </location>
</feature>
<feature type="compositionally biased region" description="Basic and acidic residues" evidence="8">
    <location>
        <begin position="72"/>
        <end position="81"/>
    </location>
</feature>
<dbReference type="InterPro" id="IPR000566">
    <property type="entry name" value="Lipocln_cytosolic_FA-bd_dom"/>
</dbReference>